<evidence type="ECO:0008006" key="4">
    <source>
        <dbReference type="Google" id="ProtNLM"/>
    </source>
</evidence>
<sequence length="928" mass="106291">MYQQRLELFLAQANPEIEEDKNDEKEGEGTSGEFGNNEPIQPVIDHDIQVEEPTINAPDPEPELLPPASGIRRNPRVTIEDWPEPDLDSNTSDDEEDIDITSPVPLPDLDRDPEFVERQEPLGLDSNDEPEYSDQEMRQILRDIYGDIADEQWGNMYLPTIEREDHITLQFLATRLRTHFSRQTYEDLRHGACEDLKLPSEFVAWRRLRILSGLESCSYDCCINSCCCFLGKYQDLEKCPFCNANRYAADGRVRRVFRYTPLIPQLQALYLNSKTASNILYRTRAEKAHDPNVVQDVFDGANYRSLREKQLSPGSEYCIFDHPNDLALGLSTDGFTLFKRHRRGHSTAWPIILINYNLHPSIRTRLENVLCVGVIPGPTQAKDLNSFLIPLLDELLQLEAGIPSSAVMPQGNKEGGDEGAGEGRATGQDTGEGVQMDVDHDAVEFNRLSMDYGIKGRSVFTHLKSINLATSFPYDIMHLLFENLVPNMIRHWTGTFKGLDEGTGTHKIPKPQWEGTGRMTKQATKTIPTSFVGTLQDIAQDLTLYKAEAFAFWIQYLAPILLRGILPNRYYRHLLLLREIILRCLQFEITHPEIDELQNMLNEWVADYEKYRYYYQYRASRLPTCPLTIHALLHIPFYMRQTGPLWASWAFVMERFCGHLLPAVKNRIRPYDHLDNFVQRRAQMQIVSKIYDLPSIARPLVHYTYENGERISSHERMYPEFPGFVLGTPVISNSVPDNQLLRQLGVYFTIFRPGLNGARLLDRITRGKFISHGRIRMAGEGDNIRIASVVARTANARDNSFIKYDIVPDANAAWRNRRDDRFRQTRYGQLLDIYYVQLPEDDNINSTSYLLLRVKSYDTGGRDATKPETPVVTFTENDGETPEIINALTLIAVVGRVRMGNTWAIVDRSRGNARTQFLDDEGNVELEA</sequence>
<dbReference type="Pfam" id="PF02992">
    <property type="entry name" value="Transposase_21"/>
    <property type="match status" value="1"/>
</dbReference>
<evidence type="ECO:0000313" key="2">
    <source>
        <dbReference type="EMBL" id="CAE7091445.1"/>
    </source>
</evidence>
<reference evidence="2" key="1">
    <citation type="submission" date="2021-01" db="EMBL/GenBank/DDBJ databases">
        <authorList>
            <person name="Kaushik A."/>
        </authorList>
    </citation>
    <scope>NUCLEOTIDE SEQUENCE</scope>
    <source>
        <strain evidence="2">AG5</strain>
    </source>
</reference>
<feature type="region of interest" description="Disordered" evidence="1">
    <location>
        <begin position="1"/>
        <end position="112"/>
    </location>
</feature>
<name>A0A8H3DT68_9AGAM</name>
<dbReference type="PANTHER" id="PTHR46579">
    <property type="entry name" value="F5/8 TYPE C DOMAIN-CONTAINING PROTEIN-RELATED"/>
    <property type="match status" value="1"/>
</dbReference>
<dbReference type="PANTHER" id="PTHR46579:SF1">
    <property type="entry name" value="F5_8 TYPE C DOMAIN-CONTAINING PROTEIN"/>
    <property type="match status" value="1"/>
</dbReference>
<proteinExistence type="predicted"/>
<dbReference type="AlphaFoldDB" id="A0A8H3DT68"/>
<evidence type="ECO:0000313" key="3">
    <source>
        <dbReference type="Proteomes" id="UP000663827"/>
    </source>
</evidence>
<gene>
    <name evidence="2" type="ORF">RDB_LOCUS32288</name>
</gene>
<dbReference type="OrthoDB" id="1470350at2759"/>
<dbReference type="EMBL" id="CAJNJQ010000649">
    <property type="protein sequence ID" value="CAE7091445.1"/>
    <property type="molecule type" value="Genomic_DNA"/>
</dbReference>
<evidence type="ECO:0000256" key="1">
    <source>
        <dbReference type="SAM" id="MobiDB-lite"/>
    </source>
</evidence>
<organism evidence="2 3">
    <name type="scientific">Rhizoctonia solani</name>
    <dbReference type="NCBI Taxonomy" id="456999"/>
    <lineage>
        <taxon>Eukaryota</taxon>
        <taxon>Fungi</taxon>
        <taxon>Dikarya</taxon>
        <taxon>Basidiomycota</taxon>
        <taxon>Agaricomycotina</taxon>
        <taxon>Agaricomycetes</taxon>
        <taxon>Cantharellales</taxon>
        <taxon>Ceratobasidiaceae</taxon>
        <taxon>Rhizoctonia</taxon>
    </lineage>
</organism>
<comment type="caution">
    <text evidence="2">The sequence shown here is derived from an EMBL/GenBank/DDBJ whole genome shotgun (WGS) entry which is preliminary data.</text>
</comment>
<protein>
    <recommendedName>
        <fullName evidence="4">Transposase family Tnp2 protein</fullName>
    </recommendedName>
</protein>
<feature type="region of interest" description="Disordered" evidence="1">
    <location>
        <begin position="406"/>
        <end position="434"/>
    </location>
</feature>
<feature type="compositionally biased region" description="Acidic residues" evidence="1">
    <location>
        <begin position="81"/>
        <end position="99"/>
    </location>
</feature>
<dbReference type="InterPro" id="IPR004242">
    <property type="entry name" value="Transposase_21"/>
</dbReference>
<dbReference type="Proteomes" id="UP000663827">
    <property type="component" value="Unassembled WGS sequence"/>
</dbReference>
<accession>A0A8H3DT68</accession>